<dbReference type="PANTHER" id="PTHR32303:SF10">
    <property type="entry name" value="OUTER MEMBRANE PROTEIN ASSEMBLY FACTOR BAMB"/>
    <property type="match status" value="1"/>
</dbReference>
<keyword evidence="3 8" id="KW-0349">Heme</keyword>
<evidence type="ECO:0000259" key="10">
    <source>
        <dbReference type="PROSITE" id="PS51007"/>
    </source>
</evidence>
<protein>
    <submittedName>
        <fullName evidence="11">Cytochrome CBB3</fullName>
    </submittedName>
</protein>
<dbReference type="PROSITE" id="PS51257">
    <property type="entry name" value="PROKAR_LIPOPROTEIN"/>
    <property type="match status" value="1"/>
</dbReference>
<keyword evidence="5 9" id="KW-0732">Signal</keyword>
<keyword evidence="12" id="KW-1185">Reference proteome</keyword>
<dbReference type="Proteomes" id="UP000445000">
    <property type="component" value="Unassembled WGS sequence"/>
</dbReference>
<sequence>MLAKAAIRTVAYSAWTVLIGALTLSCGPTQAQEGTKPPVAADSAALARAQAAMETPHPGKAVYEQSCATCHAHPEATRAPALDALKAMRYQTILYALNEGKMKVQASALSATQKAAVIDYLVGREATSDEWLTTAMCSPERRKVNLDAPATVTGFGFDPKNHRRLTAAQAGLRTADMRNLELAWAMGFPKATQMRSQPAIVGTTLFLPVADAQRAFAIDISGPPCVQWVYSHETPLRTGAAFGQLPNGRKVIVFSDVASKVHMLDAATGQLLWLQAVGLYPLSLTTGTPAIHGDRVYVPISQYEISLGGNDNHECCRTHGAVTALDATTGKPIWTAHTMEEAKPVRDRGDGKMIYGPSGAPIWNSPAIDAKRGVLYVGTGEATSEPAAPTTDAILAIDLKDGRIRWSFQATENDIFLTGCARNRNGLNCPKSSVHRDVDFGASVIVAQRADGSDVILAGQKSGTVWALDPDRNGKLVWRQDFGEGSPLGGIHWGMAYDGTRVFAPINRPYASATKADGSQKPGLNAVRVDTGAVEWTYTATPDCSGKRAELVKACATNIGFSGAPTVIDGAVVSGSLDGFLHAFDAKTGELLYKFDTARGFDTFNGVTASGGAIDNATIVAANGMLFVSSGYGLFGQMPGNVLLAFKPKAKQAPATTSP</sequence>
<dbReference type="Pfam" id="PF13442">
    <property type="entry name" value="Cytochrome_CBB3"/>
    <property type="match status" value="1"/>
</dbReference>
<keyword evidence="4 8" id="KW-0479">Metal-binding</keyword>
<comment type="similarity">
    <text evidence="2">Belongs to the bacterial PQQ dehydrogenase family.</text>
</comment>
<evidence type="ECO:0000256" key="5">
    <source>
        <dbReference type="ARBA" id="ARBA00022729"/>
    </source>
</evidence>
<dbReference type="SUPFAM" id="SSF46626">
    <property type="entry name" value="Cytochrome c"/>
    <property type="match status" value="1"/>
</dbReference>
<evidence type="ECO:0000256" key="7">
    <source>
        <dbReference type="ARBA" id="ARBA00023004"/>
    </source>
</evidence>
<dbReference type="InterPro" id="IPR009056">
    <property type="entry name" value="Cyt_c-like_dom"/>
</dbReference>
<dbReference type="InterPro" id="IPR018391">
    <property type="entry name" value="PQQ_b-propeller_rpt"/>
</dbReference>
<dbReference type="InterPro" id="IPR036909">
    <property type="entry name" value="Cyt_c-like_dom_sf"/>
</dbReference>
<dbReference type="Gene3D" id="2.140.10.10">
    <property type="entry name" value="Quinoprotein alcohol dehydrogenase-like superfamily"/>
    <property type="match status" value="2"/>
</dbReference>
<organism evidence="11 12">
    <name type="scientific">Steroidobacter agaridevorans</name>
    <dbReference type="NCBI Taxonomy" id="2695856"/>
    <lineage>
        <taxon>Bacteria</taxon>
        <taxon>Pseudomonadati</taxon>
        <taxon>Pseudomonadota</taxon>
        <taxon>Gammaproteobacteria</taxon>
        <taxon>Steroidobacterales</taxon>
        <taxon>Steroidobacteraceae</taxon>
        <taxon>Steroidobacter</taxon>
    </lineage>
</organism>
<comment type="cofactor">
    <cofactor evidence="1">
        <name>pyrroloquinoline quinone</name>
        <dbReference type="ChEBI" id="CHEBI:58442"/>
    </cofactor>
</comment>
<dbReference type="AlphaFoldDB" id="A0A829YFY5"/>
<dbReference type="PROSITE" id="PS51007">
    <property type="entry name" value="CYTC"/>
    <property type="match status" value="1"/>
</dbReference>
<accession>A0A829YFY5</accession>
<proteinExistence type="inferred from homology"/>
<evidence type="ECO:0000313" key="12">
    <source>
        <dbReference type="Proteomes" id="UP000445000"/>
    </source>
</evidence>
<evidence type="ECO:0000256" key="6">
    <source>
        <dbReference type="ARBA" id="ARBA00023002"/>
    </source>
</evidence>
<dbReference type="GO" id="GO:0046872">
    <property type="term" value="F:metal ion binding"/>
    <property type="evidence" value="ECO:0007669"/>
    <property type="project" value="UniProtKB-KW"/>
</dbReference>
<keyword evidence="6" id="KW-0560">Oxidoreductase</keyword>
<feature type="signal peptide" evidence="9">
    <location>
        <begin position="1"/>
        <end position="31"/>
    </location>
</feature>
<dbReference type="InterPro" id="IPR011047">
    <property type="entry name" value="Quinoprotein_ADH-like_sf"/>
</dbReference>
<reference evidence="12" key="1">
    <citation type="submission" date="2020-01" db="EMBL/GenBank/DDBJ databases">
        <title>'Steroidobacter agaridevorans' sp. nov., agar-degrading bacteria isolated from rhizosphere soils.</title>
        <authorList>
            <person name="Ikenaga M."/>
            <person name="Kataoka M."/>
            <person name="Murouchi A."/>
            <person name="Katsuragi S."/>
            <person name="Sakai M."/>
        </authorList>
    </citation>
    <scope>NUCLEOTIDE SEQUENCE [LARGE SCALE GENOMIC DNA]</scope>
    <source>
        <strain evidence="12">YU21-B</strain>
    </source>
</reference>
<feature type="domain" description="Cytochrome c" evidence="10">
    <location>
        <begin position="54"/>
        <end position="125"/>
    </location>
</feature>
<dbReference type="GO" id="GO:0020037">
    <property type="term" value="F:heme binding"/>
    <property type="evidence" value="ECO:0007669"/>
    <property type="project" value="InterPro"/>
</dbReference>
<dbReference type="RefSeq" id="WP_161813332.1">
    <property type="nucleotide sequence ID" value="NZ_BLJN01000003.1"/>
</dbReference>
<evidence type="ECO:0000256" key="9">
    <source>
        <dbReference type="SAM" id="SignalP"/>
    </source>
</evidence>
<dbReference type="PANTHER" id="PTHR32303">
    <property type="entry name" value="QUINOPROTEIN ALCOHOL DEHYDROGENASE (CYTOCHROME C)"/>
    <property type="match status" value="1"/>
</dbReference>
<evidence type="ECO:0000256" key="1">
    <source>
        <dbReference type="ARBA" id="ARBA00001931"/>
    </source>
</evidence>
<dbReference type="Gene3D" id="1.10.760.10">
    <property type="entry name" value="Cytochrome c-like domain"/>
    <property type="match status" value="1"/>
</dbReference>
<dbReference type="InterPro" id="IPR002372">
    <property type="entry name" value="PQQ_rpt_dom"/>
</dbReference>
<dbReference type="SMART" id="SM00564">
    <property type="entry name" value="PQQ"/>
    <property type="match status" value="6"/>
</dbReference>
<name>A0A829YFY5_9GAMM</name>
<evidence type="ECO:0000256" key="2">
    <source>
        <dbReference type="ARBA" id="ARBA00008156"/>
    </source>
</evidence>
<dbReference type="EMBL" id="BLJN01000003">
    <property type="protein sequence ID" value="GFE81721.1"/>
    <property type="molecule type" value="Genomic_DNA"/>
</dbReference>
<keyword evidence="7 8" id="KW-0408">Iron</keyword>
<dbReference type="Pfam" id="PF01011">
    <property type="entry name" value="PQQ"/>
    <property type="match status" value="1"/>
</dbReference>
<evidence type="ECO:0000313" key="11">
    <source>
        <dbReference type="EMBL" id="GFE81721.1"/>
    </source>
</evidence>
<evidence type="ECO:0000256" key="4">
    <source>
        <dbReference type="ARBA" id="ARBA00022723"/>
    </source>
</evidence>
<dbReference type="SUPFAM" id="SSF50998">
    <property type="entry name" value="Quinoprotein alcohol dehydrogenase-like"/>
    <property type="match status" value="1"/>
</dbReference>
<dbReference type="Pfam" id="PF13360">
    <property type="entry name" value="PQQ_2"/>
    <property type="match status" value="1"/>
</dbReference>
<evidence type="ECO:0000256" key="8">
    <source>
        <dbReference type="PROSITE-ProRule" id="PRU00433"/>
    </source>
</evidence>
<evidence type="ECO:0000256" key="3">
    <source>
        <dbReference type="ARBA" id="ARBA00022617"/>
    </source>
</evidence>
<dbReference type="GO" id="GO:0016491">
    <property type="term" value="F:oxidoreductase activity"/>
    <property type="evidence" value="ECO:0007669"/>
    <property type="project" value="UniProtKB-KW"/>
</dbReference>
<gene>
    <name evidence="11" type="ORF">GCM10011487_37210</name>
</gene>
<dbReference type="GO" id="GO:0009055">
    <property type="term" value="F:electron transfer activity"/>
    <property type="evidence" value="ECO:0007669"/>
    <property type="project" value="InterPro"/>
</dbReference>
<comment type="caution">
    <text evidence="11">The sequence shown here is derived from an EMBL/GenBank/DDBJ whole genome shotgun (WGS) entry which is preliminary data.</text>
</comment>
<feature type="chain" id="PRO_5032494124" evidence="9">
    <location>
        <begin position="32"/>
        <end position="659"/>
    </location>
</feature>